<keyword evidence="5" id="KW-1185">Reference proteome</keyword>
<dbReference type="EMBL" id="DS238740">
    <property type="protein sequence ID" value="EDP36207.1"/>
    <property type="molecule type" value="Genomic_DNA"/>
</dbReference>
<dbReference type="CTD" id="6098391"/>
<evidence type="ECO:0000313" key="5">
    <source>
        <dbReference type="Proteomes" id="UP000006672"/>
    </source>
</evidence>
<reference evidence="4" key="2">
    <citation type="submission" date="2019-04" db="EMBL/GenBank/DDBJ databases">
        <authorList>
            <person name="Howe K."/>
            <person name="Paulini M."/>
            <person name="Williams G."/>
        </authorList>
    </citation>
    <scope>NUCLEOTIDE SEQUENCE [LARGE SCALE GENOMIC DNA]</scope>
    <source>
        <strain evidence="4">FR3</strain>
    </source>
</reference>
<dbReference type="RefSeq" id="XP_001894942.1">
    <property type="nucleotide sequence ID" value="XM_001894907.2"/>
</dbReference>
<dbReference type="GeneID" id="6098391"/>
<dbReference type="WBParaSite" id="Bm17068.1">
    <property type="protein sequence ID" value="Bm17068.1"/>
    <property type="gene ID" value="WBGene00255710"/>
</dbReference>
<sequence>MMKSARFPFYTSLLLFCALGVTMLLAESHEYFQKSYNFKMSDQDDDSSSEEEPTNDFNLESWVQSNDYSNTNRQMVPLSRMRPINFTAANILFRRVNYAS</sequence>
<dbReference type="EMBL" id="DS238740">
    <property type="protein sequence ID" value="EDP36208.1"/>
    <property type="molecule type" value="Genomic_DNA"/>
</dbReference>
<evidence type="ECO:0000313" key="4">
    <source>
        <dbReference type="EMBL" id="VIO90906.1"/>
    </source>
</evidence>
<dbReference type="EMBL" id="CAAKNF010000192">
    <property type="protein sequence ID" value="VIO90906.1"/>
    <property type="molecule type" value="Genomic_DNA"/>
</dbReference>
<feature type="chain" id="PRO_5023926408" evidence="1">
    <location>
        <begin position="29"/>
        <end position="100"/>
    </location>
</feature>
<evidence type="ECO:0000256" key="1">
    <source>
        <dbReference type="SAM" id="SignalP"/>
    </source>
</evidence>
<dbReference type="AlphaFoldDB" id="A8P674"/>
<evidence type="ECO:0000313" key="6">
    <source>
        <dbReference type="WBParaSite" id="Bm17068.1"/>
    </source>
</evidence>
<organism evidence="2">
    <name type="scientific">Brugia malayi</name>
    <name type="common">Filarial nematode worm</name>
    <dbReference type="NCBI Taxonomy" id="6279"/>
    <lineage>
        <taxon>Eukaryota</taxon>
        <taxon>Metazoa</taxon>
        <taxon>Ecdysozoa</taxon>
        <taxon>Nematoda</taxon>
        <taxon>Chromadorea</taxon>
        <taxon>Rhabditida</taxon>
        <taxon>Spirurina</taxon>
        <taxon>Spiruromorpha</taxon>
        <taxon>Filarioidea</taxon>
        <taxon>Onchocercidae</taxon>
        <taxon>Brugia</taxon>
    </lineage>
</organism>
<name>A8P674_BRUMA</name>
<reference evidence="6" key="3">
    <citation type="submission" date="2019-12" db="UniProtKB">
        <authorList>
            <consortium name="WormBaseParasite"/>
        </authorList>
    </citation>
    <scope>IDENTIFICATION</scope>
</reference>
<reference evidence="2 5" key="1">
    <citation type="journal article" date="2007" name="Science">
        <title>Draft genome of the filarial nematode parasite Brugia malayi.</title>
        <authorList>
            <person name="Ghedin E."/>
            <person name="Wang S."/>
            <person name="Spiro D."/>
            <person name="Caler E."/>
            <person name="Zhao Q."/>
            <person name="Crabtree J."/>
            <person name="Allen J.E."/>
            <person name="Delcher A.L."/>
            <person name="Guiliano D.B."/>
            <person name="Miranda-Saavedra D."/>
            <person name="Angiuoli S.V."/>
            <person name="Creasy T."/>
            <person name="Amedeo P."/>
            <person name="Haas B."/>
            <person name="El-Sayed N.M."/>
            <person name="Wortman J.R."/>
            <person name="Feldblyum T."/>
            <person name="Tallon L."/>
            <person name="Schatz M."/>
            <person name="Shumway M."/>
            <person name="Koo H."/>
            <person name="Salzberg S.L."/>
            <person name="Schobel S."/>
            <person name="Pertea M."/>
            <person name="Pop M."/>
            <person name="White O."/>
            <person name="Barton G.J."/>
            <person name="Carlow C.K."/>
            <person name="Crawford M.J."/>
            <person name="Daub J."/>
            <person name="Dimmic M.W."/>
            <person name="Estes C.F."/>
            <person name="Foster J.M."/>
            <person name="Ganatra M."/>
            <person name="Gregory W.F."/>
            <person name="Johnson N.M."/>
            <person name="Jin J."/>
            <person name="Komuniecki R."/>
            <person name="Korf I."/>
            <person name="Kumar S."/>
            <person name="Laney S."/>
            <person name="Li B.W."/>
            <person name="Li W."/>
            <person name="Lindblom T.H."/>
            <person name="Lustigman S."/>
            <person name="Ma D."/>
            <person name="Maina C.V."/>
            <person name="Martin D.M."/>
            <person name="McCarter J.P."/>
            <person name="McReynolds L."/>
            <person name="Mitreva M."/>
            <person name="Nutman T.B."/>
            <person name="Parkinson J."/>
            <person name="Peregrin-Alvarez J.M."/>
            <person name="Poole C."/>
            <person name="Ren Q."/>
            <person name="Saunders L."/>
            <person name="Sluder A.E."/>
            <person name="Smith K."/>
            <person name="Stanke M."/>
            <person name="Unnasch T.R."/>
            <person name="Ware J."/>
            <person name="Wei A.D."/>
            <person name="Weil G."/>
            <person name="Williams D.J."/>
            <person name="Zhang Y."/>
            <person name="Williams S.A."/>
            <person name="Fraser-Liggett C."/>
            <person name="Slatko B."/>
            <person name="Blaxter M.L."/>
            <person name="Scott A.L."/>
        </authorList>
    </citation>
    <scope>NUCLEOTIDE SEQUENCE [LARGE SCALE GENOMIC DNA]</scope>
    <source>
        <strain evidence="5">FR3</strain>
    </source>
</reference>
<dbReference type="Proteomes" id="UP000006672">
    <property type="component" value="Unassembled WGS sequence"/>
</dbReference>
<evidence type="ECO:0000313" key="2">
    <source>
        <dbReference type="EMBL" id="EDP36207.1"/>
    </source>
</evidence>
<keyword evidence="1" id="KW-0732">Signal</keyword>
<accession>A8P674</accession>
<accession>A0A4E9F7E7</accession>
<evidence type="ECO:0000313" key="3">
    <source>
        <dbReference type="EMBL" id="EDP36208.1"/>
    </source>
</evidence>
<dbReference type="KEGG" id="bmy:BM_BM17068"/>
<gene>
    <name evidence="4 6" type="primary">Bm17068</name>
    <name evidence="2" type="ORF">Bm1_17425</name>
    <name evidence="3" type="ORF">Bm1_17430</name>
    <name evidence="4" type="ORF">BM_BM17068</name>
</gene>
<proteinExistence type="predicted"/>
<feature type="signal peptide" evidence="1">
    <location>
        <begin position="1"/>
        <end position="28"/>
    </location>
</feature>
<protein>
    <submittedName>
        <fullName evidence="2 6">Uncharacterized protein</fullName>
    </submittedName>
</protein>